<dbReference type="Proteomes" id="UP001058290">
    <property type="component" value="Chromosome"/>
</dbReference>
<keyword evidence="4" id="KW-1185">Reference proteome</keyword>
<keyword evidence="2" id="KW-0732">Signal</keyword>
<reference evidence="3" key="1">
    <citation type="submission" date="2022-09" db="EMBL/GenBank/DDBJ databases">
        <title>Bacterial diversity in gut of crayfish and pufferfish.</title>
        <authorList>
            <person name="Huang Y."/>
        </authorList>
    </citation>
    <scope>NUCLEOTIDE SEQUENCE</scope>
    <source>
        <strain evidence="3">PR12</strain>
    </source>
</reference>
<evidence type="ECO:0000313" key="4">
    <source>
        <dbReference type="Proteomes" id="UP001058290"/>
    </source>
</evidence>
<protein>
    <submittedName>
        <fullName evidence="3">DUF4148 domain-containing protein</fullName>
    </submittedName>
</protein>
<accession>A0ABY5ZVH5</accession>
<proteinExistence type="predicted"/>
<evidence type="ECO:0000313" key="3">
    <source>
        <dbReference type="EMBL" id="UXC17962.1"/>
    </source>
</evidence>
<name>A0ABY5ZVH5_9BURK</name>
<gene>
    <name evidence="3" type="ORF">N4T19_20065</name>
</gene>
<organism evidence="3 4">
    <name type="scientific">Comamonas squillarum</name>
    <dbReference type="NCBI Taxonomy" id="2977320"/>
    <lineage>
        <taxon>Bacteria</taxon>
        <taxon>Pseudomonadati</taxon>
        <taxon>Pseudomonadota</taxon>
        <taxon>Betaproteobacteria</taxon>
        <taxon>Burkholderiales</taxon>
        <taxon>Comamonadaceae</taxon>
        <taxon>Comamonas</taxon>
    </lineage>
</organism>
<dbReference type="EMBL" id="CP104377">
    <property type="protein sequence ID" value="UXC17962.1"/>
    <property type="molecule type" value="Genomic_DNA"/>
</dbReference>
<sequence length="111" mass="11712">MSTTTKITTRLLLAASLAFAGSAQAMSTAPVGNGSDYPAYAPSNSSLSRDQVRMQFTQARMDGTLRFDGNFDAPQFKTQQPGMGLSRAQVIEAASQARMAGTLPQGDSFGE</sequence>
<feature type="chain" id="PRO_5046015085" evidence="2">
    <location>
        <begin position="26"/>
        <end position="111"/>
    </location>
</feature>
<feature type="region of interest" description="Disordered" evidence="1">
    <location>
        <begin position="27"/>
        <end position="48"/>
    </location>
</feature>
<evidence type="ECO:0000256" key="1">
    <source>
        <dbReference type="SAM" id="MobiDB-lite"/>
    </source>
</evidence>
<dbReference type="RefSeq" id="WP_116927742.1">
    <property type="nucleotide sequence ID" value="NZ_CP104377.1"/>
</dbReference>
<feature type="signal peptide" evidence="2">
    <location>
        <begin position="1"/>
        <end position="25"/>
    </location>
</feature>
<evidence type="ECO:0000256" key="2">
    <source>
        <dbReference type="SAM" id="SignalP"/>
    </source>
</evidence>